<sequence length="281" mass="30742">MARAKKTTSKAKKTSDPAIIIPTPSKTSINKTTDPTQNISEAIKDDLMTTTLVESKKAKPKKIKKDDDDDSSTRHIWTTVQQATFLKEIANGHTNGFSTNNGNLKKEGGRALTKKMLAKHGFAPTAGQIKNQKAFLRQTFVDVKFLHNQSGFGWDEDQSLVTADEDVWADEVEVEPVSLVQTTTTNTTKRVQDNKNTLIETEMEGIHGAIQSVAQKADGLVGAFNMIATAISHSHQPKELQSAGDSTIPASERALDLCAERFLGQVPDDTYAGFIEVLEIE</sequence>
<organism evidence="1 2">
    <name type="scientific">Puccinia striiformis f. sp. tritici</name>
    <dbReference type="NCBI Taxonomy" id="168172"/>
    <lineage>
        <taxon>Eukaryota</taxon>
        <taxon>Fungi</taxon>
        <taxon>Dikarya</taxon>
        <taxon>Basidiomycota</taxon>
        <taxon>Pucciniomycotina</taxon>
        <taxon>Pucciniomycetes</taxon>
        <taxon>Pucciniales</taxon>
        <taxon>Pucciniaceae</taxon>
        <taxon>Puccinia</taxon>
    </lineage>
</organism>
<proteinExistence type="predicted"/>
<evidence type="ECO:0000313" key="1">
    <source>
        <dbReference type="EMBL" id="KAI7945199.1"/>
    </source>
</evidence>
<dbReference type="EMBL" id="CM045874">
    <property type="protein sequence ID" value="KAI7945199.1"/>
    <property type="molecule type" value="Genomic_DNA"/>
</dbReference>
<comment type="caution">
    <text evidence="1">The sequence shown here is derived from an EMBL/GenBank/DDBJ whole genome shotgun (WGS) entry which is preliminary data.</text>
</comment>
<evidence type="ECO:0000313" key="2">
    <source>
        <dbReference type="Proteomes" id="UP001060170"/>
    </source>
</evidence>
<reference evidence="2" key="2">
    <citation type="journal article" date="2018" name="Mol. Plant Microbe Interact.">
        <title>Genome sequence resources for the wheat stripe rust pathogen (Puccinia striiformis f. sp. tritici) and the barley stripe rust pathogen (Puccinia striiformis f. sp. hordei).</title>
        <authorList>
            <person name="Xia C."/>
            <person name="Wang M."/>
            <person name="Yin C."/>
            <person name="Cornejo O.E."/>
            <person name="Hulbert S.H."/>
            <person name="Chen X."/>
        </authorList>
    </citation>
    <scope>NUCLEOTIDE SEQUENCE [LARGE SCALE GENOMIC DNA]</scope>
    <source>
        <strain evidence="2">93-210</strain>
    </source>
</reference>
<reference evidence="1 2" key="3">
    <citation type="journal article" date="2022" name="Microbiol. Spectr.">
        <title>Folding features and dynamics of 3D genome architecture in plant fungal pathogens.</title>
        <authorList>
            <person name="Xia C."/>
        </authorList>
    </citation>
    <scope>NUCLEOTIDE SEQUENCE [LARGE SCALE GENOMIC DNA]</scope>
    <source>
        <strain evidence="1 2">93-210</strain>
    </source>
</reference>
<protein>
    <submittedName>
        <fullName evidence="1">Uncharacterized protein</fullName>
    </submittedName>
</protein>
<dbReference type="Proteomes" id="UP001060170">
    <property type="component" value="Chromosome 10"/>
</dbReference>
<accession>A0ACC0E7V6</accession>
<name>A0ACC0E7V6_9BASI</name>
<reference evidence="2" key="1">
    <citation type="journal article" date="2018" name="BMC Genomics">
        <title>Genomic insights into host adaptation between the wheat stripe rust pathogen (Puccinia striiformis f. sp. tritici) and the barley stripe rust pathogen (Puccinia striiformis f. sp. hordei).</title>
        <authorList>
            <person name="Xia C."/>
            <person name="Wang M."/>
            <person name="Yin C."/>
            <person name="Cornejo O.E."/>
            <person name="Hulbert S.H."/>
            <person name="Chen X."/>
        </authorList>
    </citation>
    <scope>NUCLEOTIDE SEQUENCE [LARGE SCALE GENOMIC DNA]</scope>
    <source>
        <strain evidence="2">93-210</strain>
    </source>
</reference>
<gene>
    <name evidence="1" type="ORF">MJO28_010894</name>
</gene>
<keyword evidence="2" id="KW-1185">Reference proteome</keyword>